<dbReference type="OrthoDB" id="9808735at2"/>
<reference evidence="3 4" key="2">
    <citation type="journal article" date="2016" name="Int. J. Syst. Evol. Microbiol.">
        <title>Paenibacillus bovis sp. nov., isolated from raw yak (Bos grunniens) milk.</title>
        <authorList>
            <person name="Gao C."/>
            <person name="Han J."/>
            <person name="Liu Z."/>
            <person name="Xu X."/>
            <person name="Hang F."/>
            <person name="Wu Z."/>
        </authorList>
    </citation>
    <scope>NUCLEOTIDE SEQUENCE [LARGE SCALE GENOMIC DNA]</scope>
    <source>
        <strain evidence="3 4">BD3526</strain>
    </source>
</reference>
<name>A0A172ZEM2_9BACL</name>
<dbReference type="SUPFAM" id="SSF52540">
    <property type="entry name" value="P-loop containing nucleoside triphosphate hydrolases"/>
    <property type="match status" value="1"/>
</dbReference>
<dbReference type="GO" id="GO:0002098">
    <property type="term" value="P:tRNA wobble uridine modification"/>
    <property type="evidence" value="ECO:0007669"/>
    <property type="project" value="InterPro"/>
</dbReference>
<dbReference type="KEGG" id="pbv:AR543_06745"/>
<dbReference type="Proteomes" id="UP000078148">
    <property type="component" value="Chromosome"/>
</dbReference>
<dbReference type="InterPro" id="IPR027417">
    <property type="entry name" value="P-loop_NTPase"/>
</dbReference>
<dbReference type="NCBIfam" id="TIGR03167">
    <property type="entry name" value="tRNA_sel_U_synt"/>
    <property type="match status" value="1"/>
</dbReference>
<dbReference type="AlphaFoldDB" id="A0A172ZEM2"/>
<dbReference type="EMBL" id="CP013023">
    <property type="protein sequence ID" value="ANF95727.1"/>
    <property type="molecule type" value="Genomic_DNA"/>
</dbReference>
<protein>
    <submittedName>
        <fullName evidence="3">tRNA 2-selenouridine(34) synthase MnmH</fullName>
    </submittedName>
</protein>
<keyword evidence="4" id="KW-1185">Reference proteome</keyword>
<feature type="domain" description="Rhodanese" evidence="2">
    <location>
        <begin position="15"/>
        <end position="131"/>
    </location>
</feature>
<keyword evidence="1" id="KW-0711">Selenium</keyword>
<dbReference type="Gene3D" id="3.40.250.10">
    <property type="entry name" value="Rhodanese-like domain"/>
    <property type="match status" value="1"/>
</dbReference>
<reference evidence="4" key="1">
    <citation type="submission" date="2015-10" db="EMBL/GenBank/DDBJ databases">
        <title>Genome of Paenibacillus bovis sp. nov.</title>
        <authorList>
            <person name="Wu Z."/>
            <person name="Gao C."/>
            <person name="Liu Z."/>
            <person name="Zheng H."/>
        </authorList>
    </citation>
    <scope>NUCLEOTIDE SEQUENCE [LARGE SCALE GENOMIC DNA]</scope>
    <source>
        <strain evidence="4">BD3526</strain>
    </source>
</reference>
<dbReference type="SUPFAM" id="SSF52821">
    <property type="entry name" value="Rhodanese/Cell cycle control phosphatase"/>
    <property type="match status" value="1"/>
</dbReference>
<dbReference type="SMART" id="SM00450">
    <property type="entry name" value="RHOD"/>
    <property type="match status" value="1"/>
</dbReference>
<dbReference type="InterPro" id="IPR036873">
    <property type="entry name" value="Rhodanese-like_dom_sf"/>
</dbReference>
<gene>
    <name evidence="3" type="ORF">AR543_06745</name>
</gene>
<dbReference type="InterPro" id="IPR001763">
    <property type="entry name" value="Rhodanese-like_dom"/>
</dbReference>
<dbReference type="NCBIfam" id="NF008750">
    <property type="entry name" value="PRK11784.1-2"/>
    <property type="match status" value="1"/>
</dbReference>
<evidence type="ECO:0000259" key="2">
    <source>
        <dbReference type="PROSITE" id="PS50206"/>
    </source>
</evidence>
<dbReference type="Pfam" id="PF26341">
    <property type="entry name" value="AAA_SelU"/>
    <property type="match status" value="1"/>
</dbReference>
<evidence type="ECO:0000313" key="4">
    <source>
        <dbReference type="Proteomes" id="UP000078148"/>
    </source>
</evidence>
<dbReference type="PROSITE" id="PS50206">
    <property type="entry name" value="RHODANESE_3"/>
    <property type="match status" value="1"/>
</dbReference>
<dbReference type="GO" id="GO:0043828">
    <property type="term" value="F:tRNA 2-selenouridine synthase activity"/>
    <property type="evidence" value="ECO:0007669"/>
    <property type="project" value="InterPro"/>
</dbReference>
<evidence type="ECO:0000313" key="3">
    <source>
        <dbReference type="EMBL" id="ANF95727.1"/>
    </source>
</evidence>
<sequence length="349" mass="39505">MFQDITIEELLKKRASGEMTTIDVRSPSEYRNASIPGSINIPLFNDEERAEVGTIYKQVGTEQAKTRGLEIASAKLPDFIAQFQKIDGPKTVFCWRGGMRSKTTATVLSLMGVQTYRLVGGVRAYRQWIVEELGQLQLNTPAFVLNGHTGNGKTLMLEKLQQQGYPVIDLEAMAGHRGSVFGGIGLQVNNQKAFDSLLIERLNEIGKAPYILFEAESRRIGKIEVPAFLLDKKEQGVHLWVELPMTERVRHIMEDYRPAEHKEECLSAFQRIKAHIHQPIGVQIEEALHGDQYEQAIALLLEYYYDPKYQYSADKMKDTRRVIIEAGNVDEAVKKIKEHLTTLTNTVQS</sequence>
<dbReference type="PANTHER" id="PTHR30401:SF0">
    <property type="entry name" value="TRNA 2-SELENOURIDINE SYNTHASE"/>
    <property type="match status" value="1"/>
</dbReference>
<evidence type="ECO:0000256" key="1">
    <source>
        <dbReference type="ARBA" id="ARBA00023266"/>
    </source>
</evidence>
<accession>A0A172ZEM2</accession>
<dbReference type="InterPro" id="IPR058840">
    <property type="entry name" value="AAA_SelU"/>
</dbReference>
<dbReference type="PANTHER" id="PTHR30401">
    <property type="entry name" value="TRNA 2-SELENOURIDINE SYNTHASE"/>
    <property type="match status" value="1"/>
</dbReference>
<organism evidence="3 4">
    <name type="scientific">Paenibacillus bovis</name>
    <dbReference type="NCBI Taxonomy" id="1616788"/>
    <lineage>
        <taxon>Bacteria</taxon>
        <taxon>Bacillati</taxon>
        <taxon>Bacillota</taxon>
        <taxon>Bacilli</taxon>
        <taxon>Bacillales</taxon>
        <taxon>Paenibacillaceae</taxon>
        <taxon>Paenibacillus</taxon>
    </lineage>
</organism>
<dbReference type="InterPro" id="IPR017582">
    <property type="entry name" value="SelU"/>
</dbReference>
<dbReference type="RefSeq" id="WP_060532927.1">
    <property type="nucleotide sequence ID" value="NZ_CP013023.1"/>
</dbReference>
<dbReference type="STRING" id="1616788.AR543_06745"/>
<proteinExistence type="predicted"/>
<dbReference type="Pfam" id="PF00581">
    <property type="entry name" value="Rhodanese"/>
    <property type="match status" value="1"/>
</dbReference>